<dbReference type="PROSITE" id="PS50113">
    <property type="entry name" value="PAC"/>
    <property type="match status" value="1"/>
</dbReference>
<dbReference type="Gene3D" id="3.30.450.20">
    <property type="entry name" value="PAS domain"/>
    <property type="match status" value="2"/>
</dbReference>
<dbReference type="Pfam" id="PF00512">
    <property type="entry name" value="HisKA"/>
    <property type="match status" value="1"/>
</dbReference>
<evidence type="ECO:0000256" key="5">
    <source>
        <dbReference type="ARBA" id="ARBA00022741"/>
    </source>
</evidence>
<evidence type="ECO:0000256" key="2">
    <source>
        <dbReference type="ARBA" id="ARBA00012438"/>
    </source>
</evidence>
<evidence type="ECO:0000256" key="1">
    <source>
        <dbReference type="ARBA" id="ARBA00000085"/>
    </source>
</evidence>
<dbReference type="GO" id="GO:0005524">
    <property type="term" value="F:ATP binding"/>
    <property type="evidence" value="ECO:0007669"/>
    <property type="project" value="UniProtKB-KW"/>
</dbReference>
<dbReference type="Gene3D" id="1.10.287.130">
    <property type="match status" value="1"/>
</dbReference>
<evidence type="ECO:0000256" key="8">
    <source>
        <dbReference type="ARBA" id="ARBA00023012"/>
    </source>
</evidence>
<dbReference type="InterPro" id="IPR005467">
    <property type="entry name" value="His_kinase_dom"/>
</dbReference>
<gene>
    <name evidence="13" type="ORF">HY618_03220</name>
</gene>
<dbReference type="EC" id="2.7.13.3" evidence="2"/>
<evidence type="ECO:0000256" key="3">
    <source>
        <dbReference type="ARBA" id="ARBA00022553"/>
    </source>
</evidence>
<dbReference type="InterPro" id="IPR003661">
    <property type="entry name" value="HisK_dim/P_dom"/>
</dbReference>
<dbReference type="PROSITE" id="PS50109">
    <property type="entry name" value="HIS_KIN"/>
    <property type="match status" value="1"/>
</dbReference>
<evidence type="ECO:0000259" key="10">
    <source>
        <dbReference type="PROSITE" id="PS50109"/>
    </source>
</evidence>
<comment type="caution">
    <text evidence="13">The sequence shown here is derived from an EMBL/GenBank/DDBJ whole genome shotgun (WGS) entry which is preliminary data.</text>
</comment>
<dbReference type="InterPro" id="IPR000700">
    <property type="entry name" value="PAS-assoc_C"/>
</dbReference>
<dbReference type="InterPro" id="IPR035965">
    <property type="entry name" value="PAS-like_dom_sf"/>
</dbReference>
<dbReference type="InterPro" id="IPR036890">
    <property type="entry name" value="HATPase_C_sf"/>
</dbReference>
<dbReference type="GO" id="GO:0000155">
    <property type="term" value="F:phosphorelay sensor kinase activity"/>
    <property type="evidence" value="ECO:0007669"/>
    <property type="project" value="InterPro"/>
</dbReference>
<organism evidence="13 14">
    <name type="scientific">Tectimicrobiota bacterium</name>
    <dbReference type="NCBI Taxonomy" id="2528274"/>
    <lineage>
        <taxon>Bacteria</taxon>
        <taxon>Pseudomonadati</taxon>
        <taxon>Nitrospinota/Tectimicrobiota group</taxon>
        <taxon>Candidatus Tectimicrobiota</taxon>
    </lineage>
</organism>
<keyword evidence="3" id="KW-0597">Phosphoprotein</keyword>
<comment type="catalytic activity">
    <reaction evidence="1">
        <text>ATP + protein L-histidine = ADP + protein N-phospho-L-histidine.</text>
        <dbReference type="EC" id="2.7.13.3"/>
    </reaction>
</comment>
<dbReference type="Pfam" id="PF02518">
    <property type="entry name" value="HATPase_c"/>
    <property type="match status" value="1"/>
</dbReference>
<keyword evidence="9" id="KW-0812">Transmembrane</keyword>
<dbReference type="Pfam" id="PF08448">
    <property type="entry name" value="PAS_4"/>
    <property type="match status" value="1"/>
</dbReference>
<dbReference type="PANTHER" id="PTHR43065:SF10">
    <property type="entry name" value="PEROXIDE STRESS-ACTIVATED HISTIDINE KINASE MAK3"/>
    <property type="match status" value="1"/>
</dbReference>
<feature type="non-terminal residue" evidence="13">
    <location>
        <position position="667"/>
    </location>
</feature>
<feature type="domain" description="Histidine kinase" evidence="10">
    <location>
        <begin position="501"/>
        <end position="667"/>
    </location>
</feature>
<protein>
    <recommendedName>
        <fullName evidence="2">histidine kinase</fullName>
        <ecNumber evidence="2">2.7.13.3</ecNumber>
    </recommendedName>
</protein>
<evidence type="ECO:0000256" key="9">
    <source>
        <dbReference type="SAM" id="Phobius"/>
    </source>
</evidence>
<dbReference type="SMART" id="SM00091">
    <property type="entry name" value="PAS"/>
    <property type="match status" value="1"/>
</dbReference>
<dbReference type="NCBIfam" id="TIGR00229">
    <property type="entry name" value="sensory_box"/>
    <property type="match status" value="1"/>
</dbReference>
<keyword evidence="8" id="KW-0902">Two-component regulatory system</keyword>
<keyword evidence="9" id="KW-1133">Transmembrane helix</keyword>
<accession>A0A932ZU96</accession>
<dbReference type="InterPro" id="IPR013656">
    <property type="entry name" value="PAS_4"/>
</dbReference>
<evidence type="ECO:0000313" key="13">
    <source>
        <dbReference type="EMBL" id="MBI4251446.1"/>
    </source>
</evidence>
<dbReference type="Gene3D" id="3.30.565.10">
    <property type="entry name" value="Histidine kinase-like ATPase, C-terminal domain"/>
    <property type="match status" value="1"/>
</dbReference>
<dbReference type="InterPro" id="IPR000014">
    <property type="entry name" value="PAS"/>
</dbReference>
<dbReference type="PANTHER" id="PTHR43065">
    <property type="entry name" value="SENSOR HISTIDINE KINASE"/>
    <property type="match status" value="1"/>
</dbReference>
<name>A0A932ZU96_UNCTE</name>
<feature type="transmembrane region" description="Helical" evidence="9">
    <location>
        <begin position="40"/>
        <end position="63"/>
    </location>
</feature>
<reference evidence="13" key="1">
    <citation type="submission" date="2020-07" db="EMBL/GenBank/DDBJ databases">
        <title>Huge and variable diversity of episymbiotic CPR bacteria and DPANN archaea in groundwater ecosystems.</title>
        <authorList>
            <person name="He C.Y."/>
            <person name="Keren R."/>
            <person name="Whittaker M."/>
            <person name="Farag I.F."/>
            <person name="Doudna J."/>
            <person name="Cate J.H.D."/>
            <person name="Banfield J.F."/>
        </authorList>
    </citation>
    <scope>NUCLEOTIDE SEQUENCE</scope>
    <source>
        <strain evidence="13">NC_groundwater_1370_Ag_S-0.2um_69_93</strain>
    </source>
</reference>
<evidence type="ECO:0000313" key="14">
    <source>
        <dbReference type="Proteomes" id="UP000752292"/>
    </source>
</evidence>
<dbReference type="CDD" id="cd00082">
    <property type="entry name" value="HisKA"/>
    <property type="match status" value="1"/>
</dbReference>
<evidence type="ECO:0000259" key="12">
    <source>
        <dbReference type="PROSITE" id="PS50113"/>
    </source>
</evidence>
<keyword evidence="5" id="KW-0547">Nucleotide-binding</keyword>
<dbReference type="PROSITE" id="PS50112">
    <property type="entry name" value="PAS"/>
    <property type="match status" value="1"/>
</dbReference>
<keyword evidence="6" id="KW-0418">Kinase</keyword>
<dbReference type="SUPFAM" id="SSF55874">
    <property type="entry name" value="ATPase domain of HSP90 chaperone/DNA topoisomerase II/histidine kinase"/>
    <property type="match status" value="1"/>
</dbReference>
<keyword evidence="7" id="KW-0067">ATP-binding</keyword>
<keyword evidence="9" id="KW-0472">Membrane</keyword>
<feature type="transmembrane region" description="Helical" evidence="9">
    <location>
        <begin position="321"/>
        <end position="340"/>
    </location>
</feature>
<feature type="domain" description="PAS" evidence="11">
    <location>
        <begin position="362"/>
        <end position="407"/>
    </location>
</feature>
<dbReference type="InterPro" id="IPR036097">
    <property type="entry name" value="HisK_dim/P_sf"/>
</dbReference>
<evidence type="ECO:0000256" key="7">
    <source>
        <dbReference type="ARBA" id="ARBA00022840"/>
    </source>
</evidence>
<dbReference type="SUPFAM" id="SSF47384">
    <property type="entry name" value="Homodimeric domain of signal transducing histidine kinase"/>
    <property type="match status" value="1"/>
</dbReference>
<evidence type="ECO:0000259" key="11">
    <source>
        <dbReference type="PROSITE" id="PS50112"/>
    </source>
</evidence>
<dbReference type="InterPro" id="IPR003594">
    <property type="entry name" value="HATPase_dom"/>
</dbReference>
<sequence length="667" mass="73769">MRVWKLWSQAGGQPGPPPAPAREGAPLSRLRDMRLDSRRLRFQVIGGTALLLAILVLFSIQLYSDARLDIEDQFNRQQLLIAEQAGGRIALFLIELAGNLRYSARFVRTVGHDHPGRMSAMTGLYERLGGSHKVSEVGYLRGPGRPGVPATNEYAESLLQCPAEQDACLQVVREMGGEPAYVLGGARVGEDDWLYAKVTLDDLDRSFVQPVQSGLKGRAWLVDNDGRVLLSPAVPGMVGLRIGDLAQTLGDRRLGGIARQIMLGAQGYGWHFYFRPGEKGWGHRYLTAYSPFLVGEEVWTLAVTAPSSEVVETVRRAFRKGFLLTGFGFIVVISAALLVLDRDRRRIRAEEKLLWSEQVFESKRRLQALFDGITDGICIVGRDFRIQMVNRAMARLLGKRIADLLGRPWGGEDSPVPPALADRAPAAAAFEDGRRGFAERTSALPDGKRMDIEIYTYPIFRAEGEAGQVILYLKDVTERRALQREVQQRDRLSIVGKMSAQVAHSIRNPLSAINLNAELLEDELGRFGEADTAEAWSLLRSIKAEVDILRQVTDDYLKFVRMPRSDRRPGDLNELLGEMLDFYAEEAATLGIEIRRELSPDLPEVALDEAQMSVALHNLVRNAFDAMPRGGSLTVRTRPAGGGAAIELSDTGCGIAPEDQPALFTPF</sequence>
<dbReference type="SMART" id="SM00388">
    <property type="entry name" value="HisKA"/>
    <property type="match status" value="1"/>
</dbReference>
<dbReference type="Proteomes" id="UP000752292">
    <property type="component" value="Unassembled WGS sequence"/>
</dbReference>
<dbReference type="AlphaFoldDB" id="A0A932ZU96"/>
<feature type="domain" description="PAC" evidence="12">
    <location>
        <begin position="435"/>
        <end position="488"/>
    </location>
</feature>
<dbReference type="SUPFAM" id="SSF55785">
    <property type="entry name" value="PYP-like sensor domain (PAS domain)"/>
    <property type="match status" value="1"/>
</dbReference>
<dbReference type="EMBL" id="JACQRX010000144">
    <property type="protein sequence ID" value="MBI4251446.1"/>
    <property type="molecule type" value="Genomic_DNA"/>
</dbReference>
<proteinExistence type="predicted"/>
<evidence type="ECO:0000256" key="6">
    <source>
        <dbReference type="ARBA" id="ARBA00022777"/>
    </source>
</evidence>
<evidence type="ECO:0000256" key="4">
    <source>
        <dbReference type="ARBA" id="ARBA00022679"/>
    </source>
</evidence>
<dbReference type="CDD" id="cd00130">
    <property type="entry name" value="PAS"/>
    <property type="match status" value="1"/>
</dbReference>
<keyword evidence="4" id="KW-0808">Transferase</keyword>